<sequence length="176" mass="19888">MGAGVRGGSFWAQVKLLDGLATQYSNKMLAPDQVLRIGMNVLIETIQTIGTTFSPVIRLSIYIPTCYLATYFVVTDGMLAFVHLARTAWRAGVARAGVLARAHQRHWSHREGLQTWRLSANTTDRTDHFVPRLLLLYLQLIMFRNVARQKEAHLRTELCGHSYLLWYLSTTLPSAS</sequence>
<evidence type="ECO:0000313" key="2">
    <source>
        <dbReference type="Proteomes" id="UP000294847"/>
    </source>
</evidence>
<dbReference type="AlphaFoldDB" id="A0A4P7N5W7"/>
<dbReference type="EMBL" id="CP034205">
    <property type="protein sequence ID" value="QBZ56541.1"/>
    <property type="molecule type" value="Genomic_DNA"/>
</dbReference>
<accession>A0A4P7N5W7</accession>
<proteinExistence type="predicted"/>
<name>A0A4P7N5W7_PYROR</name>
<gene>
    <name evidence="1" type="ORF">PoMZ_01450</name>
</gene>
<reference evidence="1 2" key="1">
    <citation type="journal article" date="2019" name="Mol. Biol. Evol.">
        <title>Blast fungal genomes show frequent chromosomal changes, gene gains and losses, and effector gene turnover.</title>
        <authorList>
            <person name="Gomez Luciano L.B."/>
            <person name="Jason Tsai I."/>
            <person name="Chuma I."/>
            <person name="Tosa Y."/>
            <person name="Chen Y.H."/>
            <person name="Li J.Y."/>
            <person name="Li M.Y."/>
            <person name="Jade Lu M.Y."/>
            <person name="Nakayashiki H."/>
            <person name="Li W.H."/>
        </authorList>
    </citation>
    <scope>NUCLEOTIDE SEQUENCE [LARGE SCALE GENOMIC DNA]</scope>
    <source>
        <strain evidence="1">MZ5-1-6</strain>
    </source>
</reference>
<organism evidence="1 2">
    <name type="scientific">Pyricularia oryzae</name>
    <name type="common">Rice blast fungus</name>
    <name type="synonym">Magnaporthe oryzae</name>
    <dbReference type="NCBI Taxonomy" id="318829"/>
    <lineage>
        <taxon>Eukaryota</taxon>
        <taxon>Fungi</taxon>
        <taxon>Dikarya</taxon>
        <taxon>Ascomycota</taxon>
        <taxon>Pezizomycotina</taxon>
        <taxon>Sordariomycetes</taxon>
        <taxon>Sordariomycetidae</taxon>
        <taxon>Magnaporthales</taxon>
        <taxon>Pyriculariaceae</taxon>
        <taxon>Pyricularia</taxon>
    </lineage>
</organism>
<dbReference type="Proteomes" id="UP000294847">
    <property type="component" value="Chromosome 2"/>
</dbReference>
<protein>
    <submittedName>
        <fullName evidence="1">Uncharacterized protein</fullName>
    </submittedName>
</protein>
<evidence type="ECO:0000313" key="1">
    <source>
        <dbReference type="EMBL" id="QBZ56541.1"/>
    </source>
</evidence>